<proteinExistence type="predicted"/>
<dbReference type="GO" id="GO:0032426">
    <property type="term" value="C:stereocilium tip"/>
    <property type="evidence" value="ECO:0007669"/>
    <property type="project" value="TreeGrafter"/>
</dbReference>
<accession>A0A8J6HGU8</accession>
<dbReference type="FunFam" id="2.30.42.10:FF:000167">
    <property type="entry name" value="whirlin isoform X1"/>
    <property type="match status" value="1"/>
</dbReference>
<evidence type="ECO:0000259" key="5">
    <source>
        <dbReference type="PROSITE" id="PS50106"/>
    </source>
</evidence>
<evidence type="ECO:0000313" key="6">
    <source>
        <dbReference type="EMBL" id="KAH0814380.1"/>
    </source>
</evidence>
<dbReference type="EMBL" id="JABDTM020024343">
    <property type="protein sequence ID" value="KAH0814380.1"/>
    <property type="molecule type" value="Genomic_DNA"/>
</dbReference>
<dbReference type="Pfam" id="PF00595">
    <property type="entry name" value="PDZ"/>
    <property type="match status" value="3"/>
</dbReference>
<dbReference type="GO" id="GO:0002142">
    <property type="term" value="C:stereocilia ankle link complex"/>
    <property type="evidence" value="ECO:0007669"/>
    <property type="project" value="TreeGrafter"/>
</dbReference>
<dbReference type="PANTHER" id="PTHR23116:SF29">
    <property type="entry name" value="PDZ DOMAIN-CONTAINING PROTEIN 7"/>
    <property type="match status" value="1"/>
</dbReference>
<name>A0A8J6HGU8_TENMO</name>
<organism evidence="6 7">
    <name type="scientific">Tenebrio molitor</name>
    <name type="common">Yellow mealworm beetle</name>
    <dbReference type="NCBI Taxonomy" id="7067"/>
    <lineage>
        <taxon>Eukaryota</taxon>
        <taxon>Metazoa</taxon>
        <taxon>Ecdysozoa</taxon>
        <taxon>Arthropoda</taxon>
        <taxon>Hexapoda</taxon>
        <taxon>Insecta</taxon>
        <taxon>Pterygota</taxon>
        <taxon>Neoptera</taxon>
        <taxon>Endopterygota</taxon>
        <taxon>Coleoptera</taxon>
        <taxon>Polyphaga</taxon>
        <taxon>Cucujiformia</taxon>
        <taxon>Tenebrionidae</taxon>
        <taxon>Tenebrio</taxon>
    </lineage>
</organism>
<dbReference type="SUPFAM" id="SSF50156">
    <property type="entry name" value="PDZ domain-like"/>
    <property type="match status" value="3"/>
</dbReference>
<dbReference type="InterPro" id="IPR051844">
    <property type="entry name" value="USH2_Complex_Protein"/>
</dbReference>
<feature type="domain" description="PDZ" evidence="5">
    <location>
        <begin position="927"/>
        <end position="998"/>
    </location>
</feature>
<dbReference type="Proteomes" id="UP000719412">
    <property type="component" value="Unassembled WGS sequence"/>
</dbReference>
<evidence type="ECO:0000256" key="3">
    <source>
        <dbReference type="ARBA" id="ARBA00023273"/>
    </source>
</evidence>
<feature type="region of interest" description="Disordered" evidence="4">
    <location>
        <begin position="592"/>
        <end position="729"/>
    </location>
</feature>
<feature type="domain" description="PDZ" evidence="5">
    <location>
        <begin position="254"/>
        <end position="323"/>
    </location>
</feature>
<protein>
    <recommendedName>
        <fullName evidence="5">PDZ domain-containing protein</fullName>
    </recommendedName>
</protein>
<keyword evidence="7" id="KW-1185">Reference proteome</keyword>
<comment type="caution">
    <text evidence="6">The sequence shown here is derived from an EMBL/GenBank/DDBJ whole genome shotgun (WGS) entry which is preliminary data.</text>
</comment>
<gene>
    <name evidence="6" type="ORF">GEV33_008411</name>
</gene>
<keyword evidence="3" id="KW-0966">Cell projection</keyword>
<dbReference type="GO" id="GO:0005929">
    <property type="term" value="C:cilium"/>
    <property type="evidence" value="ECO:0007669"/>
    <property type="project" value="TreeGrafter"/>
</dbReference>
<dbReference type="Gene3D" id="2.30.42.10">
    <property type="match status" value="3"/>
</dbReference>
<feature type="domain" description="PDZ" evidence="5">
    <location>
        <begin position="394"/>
        <end position="462"/>
    </location>
</feature>
<feature type="compositionally biased region" description="Polar residues" evidence="4">
    <location>
        <begin position="704"/>
        <end position="716"/>
    </location>
</feature>
<dbReference type="PROSITE" id="PS50106">
    <property type="entry name" value="PDZ"/>
    <property type="match status" value="3"/>
</dbReference>
<sequence length="1031" mass="114797">MQEHPQSTRLNAIFHEVARGMRAGEEYSELAELGSSYVGGGRYGGTAWTRTPGRSRTNTMPAEAEDVLDPNGSPRGHSRSRSGLYYSPPGTSYTIVERPSSVMHHHSSRDYNTHHYNTLTSPRGTYLGSNPNFNTASRTTPSNNKKRPISPEQVLRLFGSNNQSNTKLNPERPRRSPASSPPSTTHQVNYRAPYGPSIHELSTRTVTMVRDPQDGTHGFGICVKGGKDAAWHLSQISAVNFVNSSFSLLMCAQESNLLPSRKRPRCPTKVSIPVEGVGVYISRVEDGSVAERAGLRPGDSILEVNGTPFTGISHEEALKMLKSCRKLSMTVRSPTLPSGLSCGGAPWQMRQTCSWMDRHGRPVSPPLEYARSGQMPPQRYGYGWKTNKDRSIRRVDLCIEPGQSLGLMIRGGVEYNLGIFITGVDKDSVADRAGLMVGDQILEVNGQSFMDVTHDEAVAQLKYHKRMSLVVRDVGKVPHSCTAYDRDWDLCSPGSKAAQTTRKWAAALQMVEEKAKCLLSRPEFTTLCYYTDEYASRHMTIDAFVQVMTELLNTPDKYTLMTELREIVAIEDRVKFDELVYRRDIETSRLRDPREHDYRHSRRKGIPIADANQPANFSTYHEEYGPVVEPPPGVSISNEDDYRSPSEDSGLGMGISDRVQRIRPPSATGKIVTALNDEDHQTQEYVSGDEENPPGTRSRRHSSPGESRSGSTTALHQQDYPDSGVFGSDRKKVKIGEQLLLHGVGVDKEISDYMMHFGPENNNFHGSHRHAKEISGDFDDASRGEPRETSPGVYYASAHANTRPSATLIHIFPQVPTEKKKNSTVHNRERLFCTVWSFFLDQSGYLGGLRSSLGGWTQKVKSWYWGRPLELAHKLSRSFDMKDEQALLEGEGGMRRHQSMQRLARDGISEGQREVPRVTQDEEGNLRVTVKKTKPILGIAIEGGANTKHPLPRIININENGAAYSAGGLEVGQLILQVDGTRVEGLQHQDVARLIAESFARRDREDIEFLVVEAKKSNMEPKPTALIFLEA</sequence>
<dbReference type="InterPro" id="IPR001478">
    <property type="entry name" value="PDZ"/>
</dbReference>
<keyword evidence="2" id="KW-0677">Repeat</keyword>
<dbReference type="SMART" id="SM00228">
    <property type="entry name" value="PDZ"/>
    <property type="match status" value="3"/>
</dbReference>
<comment type="subcellular location">
    <subcellularLocation>
        <location evidence="1">Cell projection</location>
    </subcellularLocation>
</comment>
<dbReference type="InterPro" id="IPR033028">
    <property type="entry name" value="Whirlin_HN-like_dom2"/>
</dbReference>
<dbReference type="AlphaFoldDB" id="A0A8J6HGU8"/>
<dbReference type="CDD" id="cd07357">
    <property type="entry name" value="HN_L-whirlin_R2_like"/>
    <property type="match status" value="1"/>
</dbReference>
<dbReference type="Gene3D" id="1.20.1160.20">
    <property type="match status" value="1"/>
</dbReference>
<reference evidence="6" key="1">
    <citation type="journal article" date="2020" name="J Insects Food Feed">
        <title>The yellow mealworm (Tenebrio molitor) genome: a resource for the emerging insects as food and feed industry.</title>
        <authorList>
            <person name="Eriksson T."/>
            <person name="Andere A."/>
            <person name="Kelstrup H."/>
            <person name="Emery V."/>
            <person name="Picard C."/>
        </authorList>
    </citation>
    <scope>NUCLEOTIDE SEQUENCE</scope>
    <source>
        <strain evidence="6">Stoneville</strain>
        <tissue evidence="6">Whole head</tissue>
    </source>
</reference>
<dbReference type="CDD" id="cd06742">
    <property type="entry name" value="PDZ3_FL-whirlin-like"/>
    <property type="match status" value="1"/>
</dbReference>
<evidence type="ECO:0000256" key="2">
    <source>
        <dbReference type="ARBA" id="ARBA00022737"/>
    </source>
</evidence>
<feature type="region of interest" description="Disordered" evidence="4">
    <location>
        <begin position="48"/>
        <end position="195"/>
    </location>
</feature>
<reference evidence="6" key="2">
    <citation type="submission" date="2021-08" db="EMBL/GenBank/DDBJ databases">
        <authorList>
            <person name="Eriksson T."/>
        </authorList>
    </citation>
    <scope>NUCLEOTIDE SEQUENCE</scope>
    <source>
        <strain evidence="6">Stoneville</strain>
        <tissue evidence="6">Whole head</tissue>
    </source>
</reference>
<evidence type="ECO:0000313" key="7">
    <source>
        <dbReference type="Proteomes" id="UP000719412"/>
    </source>
</evidence>
<feature type="compositionally biased region" description="Polar residues" evidence="4">
    <location>
        <begin position="114"/>
        <end position="143"/>
    </location>
</feature>
<feature type="compositionally biased region" description="Polar residues" evidence="4">
    <location>
        <begin position="159"/>
        <end position="168"/>
    </location>
</feature>
<dbReference type="GO" id="GO:0005886">
    <property type="term" value="C:plasma membrane"/>
    <property type="evidence" value="ECO:0007669"/>
    <property type="project" value="TreeGrafter"/>
</dbReference>
<dbReference type="CDD" id="cd06741">
    <property type="entry name" value="PDZ2_FL-whirlin"/>
    <property type="match status" value="1"/>
</dbReference>
<dbReference type="PANTHER" id="PTHR23116">
    <property type="entry name" value="PDZ DOMAIN CONTAINING WHIRLIN AND HARMONIN-RELATED"/>
    <property type="match status" value="1"/>
</dbReference>
<feature type="compositionally biased region" description="Polar residues" evidence="4">
    <location>
        <begin position="48"/>
        <end position="60"/>
    </location>
</feature>
<dbReference type="InterPro" id="IPR036034">
    <property type="entry name" value="PDZ_sf"/>
</dbReference>
<evidence type="ECO:0000256" key="4">
    <source>
        <dbReference type="SAM" id="MobiDB-lite"/>
    </source>
</evidence>
<evidence type="ECO:0000256" key="1">
    <source>
        <dbReference type="ARBA" id="ARBA00004316"/>
    </source>
</evidence>
<dbReference type="FunFam" id="2.30.42.10:FF:000173">
    <property type="entry name" value="whirlin isoform X4"/>
    <property type="match status" value="1"/>
</dbReference>